<comment type="catalytic activity">
    <reaction evidence="16">
        <text>RX + glutathione = an S-substituted glutathione + a halide anion + H(+)</text>
        <dbReference type="Rhea" id="RHEA:16437"/>
        <dbReference type="ChEBI" id="CHEBI:15378"/>
        <dbReference type="ChEBI" id="CHEBI:16042"/>
        <dbReference type="ChEBI" id="CHEBI:17792"/>
        <dbReference type="ChEBI" id="CHEBI:57925"/>
        <dbReference type="ChEBI" id="CHEBI:90779"/>
        <dbReference type="EC" id="2.5.1.18"/>
    </reaction>
    <physiologicalReaction direction="left-to-right" evidence="16">
        <dbReference type="Rhea" id="RHEA:16438"/>
    </physiologicalReaction>
</comment>
<keyword evidence="6" id="KW-0808">Transferase</keyword>
<dbReference type="FunCoup" id="A0A2J7Q1F2">
    <property type="interactions" value="388"/>
</dbReference>
<comment type="function">
    <text evidence="1">Conjugation of reduced glutathione to a wide number of exogenous and endogenous hydrophobic electrophiles.</text>
</comment>
<dbReference type="PANTHER" id="PTHR10689">
    <property type="entry name" value="MICROSOMAL GLUTATHIONE S-TRANSFERASE 1"/>
    <property type="match status" value="1"/>
</dbReference>
<evidence type="ECO:0000313" key="19">
    <source>
        <dbReference type="Proteomes" id="UP000235965"/>
    </source>
</evidence>
<dbReference type="Proteomes" id="UP000235965">
    <property type="component" value="Unassembled WGS sequence"/>
</dbReference>
<evidence type="ECO:0000256" key="14">
    <source>
        <dbReference type="ARBA" id="ARBA00038540"/>
    </source>
</evidence>
<protein>
    <recommendedName>
        <fullName evidence="15">Microsomal glutathione S-transferase 1</fullName>
        <ecNumber evidence="5">2.5.1.18</ecNumber>
    </recommendedName>
</protein>
<organism evidence="18 19">
    <name type="scientific">Cryptotermes secundus</name>
    <dbReference type="NCBI Taxonomy" id="105785"/>
    <lineage>
        <taxon>Eukaryota</taxon>
        <taxon>Metazoa</taxon>
        <taxon>Ecdysozoa</taxon>
        <taxon>Arthropoda</taxon>
        <taxon>Hexapoda</taxon>
        <taxon>Insecta</taxon>
        <taxon>Pterygota</taxon>
        <taxon>Neoptera</taxon>
        <taxon>Polyneoptera</taxon>
        <taxon>Dictyoptera</taxon>
        <taxon>Blattodea</taxon>
        <taxon>Blattoidea</taxon>
        <taxon>Termitoidae</taxon>
        <taxon>Kalotermitidae</taxon>
        <taxon>Cryptotermitinae</taxon>
        <taxon>Cryptotermes</taxon>
    </lineage>
</organism>
<dbReference type="SUPFAM" id="SSF161084">
    <property type="entry name" value="MAPEG domain-like"/>
    <property type="match status" value="1"/>
</dbReference>
<comment type="subunit">
    <text evidence="14">Homotrimer; The trimer binds only one molecule of glutathione.</text>
</comment>
<evidence type="ECO:0000256" key="12">
    <source>
        <dbReference type="ARBA" id="ARBA00023128"/>
    </source>
</evidence>
<dbReference type="Pfam" id="PF01124">
    <property type="entry name" value="MAPEG"/>
    <property type="match status" value="1"/>
</dbReference>
<keyword evidence="11" id="KW-0007">Acetylation</keyword>
<comment type="similarity">
    <text evidence="4">Belongs to the MAPEG family.</text>
</comment>
<evidence type="ECO:0000256" key="1">
    <source>
        <dbReference type="ARBA" id="ARBA00003701"/>
    </source>
</evidence>
<dbReference type="STRING" id="105785.A0A2J7Q1F2"/>
<evidence type="ECO:0000256" key="10">
    <source>
        <dbReference type="ARBA" id="ARBA00022989"/>
    </source>
</evidence>
<dbReference type="InterPro" id="IPR001129">
    <property type="entry name" value="Membr-assoc_MAPEG"/>
</dbReference>
<keyword evidence="8" id="KW-1000">Mitochondrion outer membrane</keyword>
<comment type="caution">
    <text evidence="18">The sequence shown here is derived from an EMBL/GenBank/DDBJ whole genome shotgun (WGS) entry which is preliminary data.</text>
</comment>
<dbReference type="GO" id="GO:0005789">
    <property type="term" value="C:endoplasmic reticulum membrane"/>
    <property type="evidence" value="ECO:0007669"/>
    <property type="project" value="UniProtKB-SubCell"/>
</dbReference>
<evidence type="ECO:0000256" key="17">
    <source>
        <dbReference type="SAM" id="Phobius"/>
    </source>
</evidence>
<dbReference type="EMBL" id="NEVH01019415">
    <property type="protein sequence ID" value="PNF22399.1"/>
    <property type="molecule type" value="Genomic_DNA"/>
</dbReference>
<evidence type="ECO:0000256" key="9">
    <source>
        <dbReference type="ARBA" id="ARBA00022824"/>
    </source>
</evidence>
<sequence>IKFICRGHQNDVENIPLFLVVAFFYILTEPSQFLAVNLFRAYTVARILHTFVYTIVVLPQPSRGLAWGVGYVITIYMALQVIISFL</sequence>
<keyword evidence="12" id="KW-0496">Mitochondrion</keyword>
<feature type="transmembrane region" description="Helical" evidence="17">
    <location>
        <begin position="65"/>
        <end position="85"/>
    </location>
</feature>
<dbReference type="Gene3D" id="1.20.120.550">
    <property type="entry name" value="Membrane associated eicosanoid/glutathione metabolism-like domain"/>
    <property type="match status" value="1"/>
</dbReference>
<dbReference type="AlphaFoldDB" id="A0A2J7Q1F2"/>
<dbReference type="OrthoDB" id="193139at2759"/>
<keyword evidence="7 17" id="KW-0812">Transmembrane</keyword>
<keyword evidence="10 17" id="KW-1133">Transmembrane helix</keyword>
<dbReference type="InterPro" id="IPR040162">
    <property type="entry name" value="MGST1-like"/>
</dbReference>
<evidence type="ECO:0000256" key="4">
    <source>
        <dbReference type="ARBA" id="ARBA00010459"/>
    </source>
</evidence>
<evidence type="ECO:0000256" key="5">
    <source>
        <dbReference type="ARBA" id="ARBA00012452"/>
    </source>
</evidence>
<evidence type="ECO:0000256" key="15">
    <source>
        <dbReference type="ARBA" id="ARBA00039397"/>
    </source>
</evidence>
<accession>A0A2J7Q1F2</accession>
<dbReference type="PANTHER" id="PTHR10689:SF6">
    <property type="entry name" value="MICROSOMAL GLUTATHIONE S-TRANSFERASE 1"/>
    <property type="match status" value="1"/>
</dbReference>
<keyword evidence="13 17" id="KW-0472">Membrane</keyword>
<proteinExistence type="inferred from homology"/>
<evidence type="ECO:0000256" key="11">
    <source>
        <dbReference type="ARBA" id="ARBA00022990"/>
    </source>
</evidence>
<gene>
    <name evidence="18" type="ORF">B7P43_G17213</name>
</gene>
<feature type="non-terminal residue" evidence="18">
    <location>
        <position position="1"/>
    </location>
</feature>
<evidence type="ECO:0000313" key="18">
    <source>
        <dbReference type="EMBL" id="PNF22399.1"/>
    </source>
</evidence>
<evidence type="ECO:0000256" key="16">
    <source>
        <dbReference type="ARBA" id="ARBA00049385"/>
    </source>
</evidence>
<dbReference type="GO" id="GO:0005741">
    <property type="term" value="C:mitochondrial outer membrane"/>
    <property type="evidence" value="ECO:0007669"/>
    <property type="project" value="UniProtKB-SubCell"/>
</dbReference>
<reference evidence="18 19" key="1">
    <citation type="submission" date="2017-12" db="EMBL/GenBank/DDBJ databases">
        <title>Hemimetabolous genomes reveal molecular basis of termite eusociality.</title>
        <authorList>
            <person name="Harrison M.C."/>
            <person name="Jongepier E."/>
            <person name="Robertson H.M."/>
            <person name="Arning N."/>
            <person name="Bitard-Feildel T."/>
            <person name="Chao H."/>
            <person name="Childers C.P."/>
            <person name="Dinh H."/>
            <person name="Doddapaneni H."/>
            <person name="Dugan S."/>
            <person name="Gowin J."/>
            <person name="Greiner C."/>
            <person name="Han Y."/>
            <person name="Hu H."/>
            <person name="Hughes D.S.T."/>
            <person name="Huylmans A.-K."/>
            <person name="Kemena C."/>
            <person name="Kremer L.P.M."/>
            <person name="Lee S.L."/>
            <person name="Lopez-Ezquerra A."/>
            <person name="Mallet L."/>
            <person name="Monroy-Kuhn J.M."/>
            <person name="Moser A."/>
            <person name="Murali S.C."/>
            <person name="Muzny D.M."/>
            <person name="Otani S."/>
            <person name="Piulachs M.-D."/>
            <person name="Poelchau M."/>
            <person name="Qu J."/>
            <person name="Schaub F."/>
            <person name="Wada-Katsumata A."/>
            <person name="Worley K.C."/>
            <person name="Xie Q."/>
            <person name="Ylla G."/>
            <person name="Poulsen M."/>
            <person name="Gibbs R.A."/>
            <person name="Schal C."/>
            <person name="Richards S."/>
            <person name="Belles X."/>
            <person name="Korb J."/>
            <person name="Bornberg-Bauer E."/>
        </authorList>
    </citation>
    <scope>NUCLEOTIDE SEQUENCE [LARGE SCALE GENOMIC DNA]</scope>
    <source>
        <tissue evidence="18">Whole body</tissue>
    </source>
</reference>
<keyword evidence="19" id="KW-1185">Reference proteome</keyword>
<evidence type="ECO:0000256" key="2">
    <source>
        <dbReference type="ARBA" id="ARBA00004294"/>
    </source>
</evidence>
<evidence type="ECO:0000256" key="6">
    <source>
        <dbReference type="ARBA" id="ARBA00022679"/>
    </source>
</evidence>
<evidence type="ECO:0000256" key="13">
    <source>
        <dbReference type="ARBA" id="ARBA00023136"/>
    </source>
</evidence>
<dbReference type="GO" id="GO:0004364">
    <property type="term" value="F:glutathione transferase activity"/>
    <property type="evidence" value="ECO:0007669"/>
    <property type="project" value="UniProtKB-EC"/>
</dbReference>
<feature type="transmembrane region" description="Helical" evidence="17">
    <location>
        <begin position="12"/>
        <end position="27"/>
    </location>
</feature>
<comment type="subcellular location">
    <subcellularLocation>
        <location evidence="3">Endoplasmic reticulum membrane</location>
        <topology evidence="3">Multi-pass membrane protein</topology>
    </subcellularLocation>
    <subcellularLocation>
        <location evidence="2">Mitochondrion outer membrane</location>
    </subcellularLocation>
</comment>
<evidence type="ECO:0000256" key="7">
    <source>
        <dbReference type="ARBA" id="ARBA00022692"/>
    </source>
</evidence>
<dbReference type="InterPro" id="IPR023352">
    <property type="entry name" value="MAPEG-like_dom_sf"/>
</dbReference>
<evidence type="ECO:0000256" key="8">
    <source>
        <dbReference type="ARBA" id="ARBA00022787"/>
    </source>
</evidence>
<evidence type="ECO:0000256" key="3">
    <source>
        <dbReference type="ARBA" id="ARBA00004477"/>
    </source>
</evidence>
<keyword evidence="9" id="KW-0256">Endoplasmic reticulum</keyword>
<dbReference type="InParanoid" id="A0A2J7Q1F2"/>
<name>A0A2J7Q1F2_9NEOP</name>
<dbReference type="EC" id="2.5.1.18" evidence="5"/>